<protein>
    <recommendedName>
        <fullName evidence="1">RNase H type-1 domain-containing protein</fullName>
    </recommendedName>
</protein>
<comment type="caution">
    <text evidence="2">The sequence shown here is derived from an EMBL/GenBank/DDBJ whole genome shotgun (WGS) entry which is preliminary data.</text>
</comment>
<dbReference type="Pfam" id="PF13456">
    <property type="entry name" value="RVT_3"/>
    <property type="match status" value="1"/>
</dbReference>
<dbReference type="InterPro" id="IPR002156">
    <property type="entry name" value="RNaseH_domain"/>
</dbReference>
<dbReference type="InterPro" id="IPR012337">
    <property type="entry name" value="RNaseH-like_sf"/>
</dbReference>
<dbReference type="InterPro" id="IPR036397">
    <property type="entry name" value="RNaseH_sf"/>
</dbReference>
<reference evidence="2" key="1">
    <citation type="journal article" date="2022" name="Front. Genet.">
        <title>Chromosome-Scale Assembly of the Dendrobium nobile Genome Provides Insights Into the Molecular Mechanism of the Biosynthesis of the Medicinal Active Ingredient of Dendrobium.</title>
        <authorList>
            <person name="Xu Q."/>
            <person name="Niu S.-C."/>
            <person name="Li K.-L."/>
            <person name="Zheng P.-J."/>
            <person name="Zhang X.-J."/>
            <person name="Jia Y."/>
            <person name="Liu Y."/>
            <person name="Niu Y.-X."/>
            <person name="Yu L.-H."/>
            <person name="Chen D.-F."/>
            <person name="Zhang G.-Q."/>
        </authorList>
    </citation>
    <scope>NUCLEOTIDE SEQUENCE</scope>
    <source>
        <tissue evidence="2">Leaf</tissue>
    </source>
</reference>
<accession>A0A8T3BQH6</accession>
<sequence length="133" mass="14523">MSKFCIVEFDGSSKGNPGKGGAGAVIRNSMGDVVGRVNTPLGFTTNNAAEYEGLSLGIQEATKMGYTQIQARGDSKLVCKQIDGSWAVRSRNLYEPNRRVNDQIRGLDKFDIYHVPREYNTEADAEANKGANF</sequence>
<dbReference type="PANTHER" id="PTHR48475">
    <property type="entry name" value="RIBONUCLEASE H"/>
    <property type="match status" value="1"/>
</dbReference>
<name>A0A8T3BQH6_DENNO</name>
<dbReference type="PROSITE" id="PS50879">
    <property type="entry name" value="RNASE_H_1"/>
    <property type="match status" value="1"/>
</dbReference>
<dbReference type="CDD" id="cd09279">
    <property type="entry name" value="RNase_HI_like"/>
    <property type="match status" value="1"/>
</dbReference>
<feature type="domain" description="RNase H type-1" evidence="1">
    <location>
        <begin position="1"/>
        <end position="133"/>
    </location>
</feature>
<dbReference type="PANTHER" id="PTHR48475:SF1">
    <property type="entry name" value="RNASE H TYPE-1 DOMAIN-CONTAINING PROTEIN"/>
    <property type="match status" value="1"/>
</dbReference>
<dbReference type="OrthoDB" id="2016287at2759"/>
<dbReference type="Gene3D" id="3.30.420.10">
    <property type="entry name" value="Ribonuclease H-like superfamily/Ribonuclease H"/>
    <property type="match status" value="1"/>
</dbReference>
<dbReference type="SUPFAM" id="SSF53098">
    <property type="entry name" value="Ribonuclease H-like"/>
    <property type="match status" value="1"/>
</dbReference>
<organism evidence="2 3">
    <name type="scientific">Dendrobium nobile</name>
    <name type="common">Orchid</name>
    <dbReference type="NCBI Taxonomy" id="94219"/>
    <lineage>
        <taxon>Eukaryota</taxon>
        <taxon>Viridiplantae</taxon>
        <taxon>Streptophyta</taxon>
        <taxon>Embryophyta</taxon>
        <taxon>Tracheophyta</taxon>
        <taxon>Spermatophyta</taxon>
        <taxon>Magnoliopsida</taxon>
        <taxon>Liliopsida</taxon>
        <taxon>Asparagales</taxon>
        <taxon>Orchidaceae</taxon>
        <taxon>Epidendroideae</taxon>
        <taxon>Malaxideae</taxon>
        <taxon>Dendrobiinae</taxon>
        <taxon>Dendrobium</taxon>
    </lineage>
</organism>
<dbReference type="SMR" id="A0A8T3BQH6"/>
<dbReference type="EMBL" id="JAGYWB010000006">
    <property type="protein sequence ID" value="KAI0519485.1"/>
    <property type="molecule type" value="Genomic_DNA"/>
</dbReference>
<dbReference type="AlphaFoldDB" id="A0A8T3BQH6"/>
<dbReference type="Proteomes" id="UP000829196">
    <property type="component" value="Unassembled WGS sequence"/>
</dbReference>
<keyword evidence="3" id="KW-1185">Reference proteome</keyword>
<evidence type="ECO:0000259" key="1">
    <source>
        <dbReference type="PROSITE" id="PS50879"/>
    </source>
</evidence>
<evidence type="ECO:0000313" key="3">
    <source>
        <dbReference type="Proteomes" id="UP000829196"/>
    </source>
</evidence>
<proteinExistence type="predicted"/>
<dbReference type="GO" id="GO:0003676">
    <property type="term" value="F:nucleic acid binding"/>
    <property type="evidence" value="ECO:0007669"/>
    <property type="project" value="InterPro"/>
</dbReference>
<evidence type="ECO:0000313" key="2">
    <source>
        <dbReference type="EMBL" id="KAI0519485.1"/>
    </source>
</evidence>
<dbReference type="GO" id="GO:0004523">
    <property type="term" value="F:RNA-DNA hybrid ribonuclease activity"/>
    <property type="evidence" value="ECO:0007669"/>
    <property type="project" value="InterPro"/>
</dbReference>
<gene>
    <name evidence="2" type="ORF">KFK09_006933</name>
</gene>